<feature type="compositionally biased region" description="Basic and acidic residues" evidence="1">
    <location>
        <begin position="35"/>
        <end position="44"/>
    </location>
</feature>
<dbReference type="Proteomes" id="UP001066276">
    <property type="component" value="Chromosome 12"/>
</dbReference>
<gene>
    <name evidence="2" type="ORF">NDU88_004592</name>
</gene>
<evidence type="ECO:0000313" key="3">
    <source>
        <dbReference type="Proteomes" id="UP001066276"/>
    </source>
</evidence>
<keyword evidence="3" id="KW-1185">Reference proteome</keyword>
<organism evidence="2 3">
    <name type="scientific">Pleurodeles waltl</name>
    <name type="common">Iberian ribbed newt</name>
    <dbReference type="NCBI Taxonomy" id="8319"/>
    <lineage>
        <taxon>Eukaryota</taxon>
        <taxon>Metazoa</taxon>
        <taxon>Chordata</taxon>
        <taxon>Craniata</taxon>
        <taxon>Vertebrata</taxon>
        <taxon>Euteleostomi</taxon>
        <taxon>Amphibia</taxon>
        <taxon>Batrachia</taxon>
        <taxon>Caudata</taxon>
        <taxon>Salamandroidea</taxon>
        <taxon>Salamandridae</taxon>
        <taxon>Pleurodelinae</taxon>
        <taxon>Pleurodeles</taxon>
    </lineage>
</organism>
<evidence type="ECO:0000313" key="2">
    <source>
        <dbReference type="EMBL" id="KAJ1084445.1"/>
    </source>
</evidence>
<name>A0AAV7L1W1_PLEWA</name>
<accession>A0AAV7L1W1</accession>
<sequence length="174" mass="19265">MAETEGGTIAASGTPRRSVGRALIETLWAPRRAGRVKERTETKGTRLPGKSVPSPRRPHTRGLCTSLRFRKWSGGESCRRGERISRRPAPSDYRWHRVIPSVRRLGHVTERDNCIQRITVPPRALSLPMSGARPAHHVVFPCASCTPPVIARAPSSPHRGVIASHQAHLRFSPD</sequence>
<reference evidence="2" key="1">
    <citation type="journal article" date="2022" name="bioRxiv">
        <title>Sequencing and chromosome-scale assembly of the giantPleurodeles waltlgenome.</title>
        <authorList>
            <person name="Brown T."/>
            <person name="Elewa A."/>
            <person name="Iarovenko S."/>
            <person name="Subramanian E."/>
            <person name="Araus A.J."/>
            <person name="Petzold A."/>
            <person name="Susuki M."/>
            <person name="Suzuki K.-i.T."/>
            <person name="Hayashi T."/>
            <person name="Toyoda A."/>
            <person name="Oliveira C."/>
            <person name="Osipova E."/>
            <person name="Leigh N.D."/>
            <person name="Simon A."/>
            <person name="Yun M.H."/>
        </authorList>
    </citation>
    <scope>NUCLEOTIDE SEQUENCE</scope>
    <source>
        <strain evidence="2">20211129_DDA</strain>
        <tissue evidence="2">Liver</tissue>
    </source>
</reference>
<proteinExistence type="predicted"/>
<feature type="region of interest" description="Disordered" evidence="1">
    <location>
        <begin position="30"/>
        <end position="60"/>
    </location>
</feature>
<protein>
    <submittedName>
        <fullName evidence="2">Uncharacterized protein</fullName>
    </submittedName>
</protein>
<dbReference type="AlphaFoldDB" id="A0AAV7L1W1"/>
<evidence type="ECO:0000256" key="1">
    <source>
        <dbReference type="SAM" id="MobiDB-lite"/>
    </source>
</evidence>
<comment type="caution">
    <text evidence="2">The sequence shown here is derived from an EMBL/GenBank/DDBJ whole genome shotgun (WGS) entry which is preliminary data.</text>
</comment>
<dbReference type="EMBL" id="JANPWB010000016">
    <property type="protein sequence ID" value="KAJ1084445.1"/>
    <property type="molecule type" value="Genomic_DNA"/>
</dbReference>